<reference evidence="4 5" key="1">
    <citation type="submission" date="2018-06" db="EMBL/GenBank/DDBJ databases">
        <title>Complete Genomes of Monosporascus.</title>
        <authorList>
            <person name="Robinson A.J."/>
            <person name="Natvig D.O."/>
        </authorList>
    </citation>
    <scope>NUCLEOTIDE SEQUENCE [LARGE SCALE GENOMIC DNA]</scope>
    <source>
        <strain evidence="4 5">CBS 110550</strain>
    </source>
</reference>
<evidence type="ECO:0000313" key="5">
    <source>
        <dbReference type="Proteomes" id="UP000293360"/>
    </source>
</evidence>
<proteinExistence type="predicted"/>
<evidence type="ECO:0000256" key="3">
    <source>
        <dbReference type="SAM" id="SignalP"/>
    </source>
</evidence>
<dbReference type="Proteomes" id="UP000293360">
    <property type="component" value="Unassembled WGS sequence"/>
</dbReference>
<accession>A0A4Q4SUA2</accession>
<dbReference type="AlphaFoldDB" id="A0A4Q4SUA2"/>
<dbReference type="STRING" id="155417.A0A4Q4SUA2"/>
<feature type="compositionally biased region" description="Low complexity" evidence="1">
    <location>
        <begin position="255"/>
        <end position="265"/>
    </location>
</feature>
<feature type="transmembrane region" description="Helical" evidence="2">
    <location>
        <begin position="397"/>
        <end position="420"/>
    </location>
</feature>
<comment type="caution">
    <text evidence="4">The sequence shown here is derived from an EMBL/GenBank/DDBJ whole genome shotgun (WGS) entry which is preliminary data.</text>
</comment>
<protein>
    <recommendedName>
        <fullName evidence="6">Extracellular membrane protein CFEM domain-containing protein</fullName>
    </recommendedName>
</protein>
<feature type="signal peptide" evidence="3">
    <location>
        <begin position="1"/>
        <end position="16"/>
    </location>
</feature>
<dbReference type="OrthoDB" id="4779654at2759"/>
<feature type="chain" id="PRO_5020985841" description="Extracellular membrane protein CFEM domain-containing protein" evidence="3">
    <location>
        <begin position="17"/>
        <end position="421"/>
    </location>
</feature>
<evidence type="ECO:0000256" key="1">
    <source>
        <dbReference type="SAM" id="MobiDB-lite"/>
    </source>
</evidence>
<dbReference type="EMBL" id="QJNU01001590">
    <property type="protein sequence ID" value="RYO74229.1"/>
    <property type="molecule type" value="Genomic_DNA"/>
</dbReference>
<feature type="compositionally biased region" description="Acidic residues" evidence="1">
    <location>
        <begin position="222"/>
        <end position="231"/>
    </location>
</feature>
<keyword evidence="2" id="KW-1133">Transmembrane helix</keyword>
<gene>
    <name evidence="4" type="ORF">DL764_010911</name>
</gene>
<keyword evidence="5" id="KW-1185">Reference proteome</keyword>
<keyword evidence="2" id="KW-0472">Membrane</keyword>
<organism evidence="4 5">
    <name type="scientific">Monosporascus ibericus</name>
    <dbReference type="NCBI Taxonomy" id="155417"/>
    <lineage>
        <taxon>Eukaryota</taxon>
        <taxon>Fungi</taxon>
        <taxon>Dikarya</taxon>
        <taxon>Ascomycota</taxon>
        <taxon>Pezizomycotina</taxon>
        <taxon>Sordariomycetes</taxon>
        <taxon>Xylariomycetidae</taxon>
        <taxon>Xylariales</taxon>
        <taxon>Xylariales incertae sedis</taxon>
        <taxon>Monosporascus</taxon>
    </lineage>
</organism>
<sequence>MRTPVIAAAIAPLALAQWWKGAPECAQSCLSSAFSSVTASLSSSGDEGTSGATTTAPPPSFWPAQQAYCDDPDAAGVAGSCVRGACAATPAVFTSYSSLSSSLCSRYASCTSAGRGTGTGDPGLVTVTHPAGAAVTWGAPPGWFGSAAPGSDGDGGPPPFAGPREVSKVFGPGPRFAGGRARRGGGAPHYGGYGRRPRGGWPDDSEDEDGDGDADGVRDGDGSDEDRDEDYSEHIFSRTSAHGISGTPGPGTGTGTPPSAGPPRTWGGGAVATVEACALFDGSPWYAGPGCGWNARGGFDGWVGWGAGWSWGPTSTQIVTMTMTVATAAAAAGTQTQIVQIQAAVATVALAVSGDYTTSTTVGVSRVTDDSSIGDGGGGGEQGSAAAGRVRFGARGYGVGGAATGMLGVWLALLVAVVAFL</sequence>
<keyword evidence="3" id="KW-0732">Signal</keyword>
<feature type="compositionally biased region" description="Gly residues" evidence="1">
    <location>
        <begin position="184"/>
        <end position="194"/>
    </location>
</feature>
<name>A0A4Q4SUA2_9PEZI</name>
<feature type="compositionally biased region" description="Low complexity" evidence="1">
    <location>
        <begin position="170"/>
        <end position="179"/>
    </location>
</feature>
<feature type="region of interest" description="Disordered" evidence="1">
    <location>
        <begin position="143"/>
        <end position="267"/>
    </location>
</feature>
<evidence type="ECO:0000313" key="4">
    <source>
        <dbReference type="EMBL" id="RYO74229.1"/>
    </source>
</evidence>
<evidence type="ECO:0008006" key="6">
    <source>
        <dbReference type="Google" id="ProtNLM"/>
    </source>
</evidence>
<evidence type="ECO:0000256" key="2">
    <source>
        <dbReference type="SAM" id="Phobius"/>
    </source>
</evidence>
<keyword evidence="2" id="KW-0812">Transmembrane</keyword>
<feature type="compositionally biased region" description="Acidic residues" evidence="1">
    <location>
        <begin position="203"/>
        <end position="214"/>
    </location>
</feature>